<dbReference type="Pfam" id="PF13556">
    <property type="entry name" value="HTH_30"/>
    <property type="match status" value="1"/>
</dbReference>
<feature type="domain" description="CdaR GGDEF-like" evidence="4">
    <location>
        <begin position="174"/>
        <end position="284"/>
    </location>
</feature>
<organism evidence="5 6">
    <name type="scientific">Sulfoacidibacillus ferrooxidans</name>
    <dbReference type="NCBI Taxonomy" id="2005001"/>
    <lineage>
        <taxon>Bacteria</taxon>
        <taxon>Bacillati</taxon>
        <taxon>Bacillota</taxon>
        <taxon>Bacilli</taxon>
        <taxon>Bacillales</taxon>
        <taxon>Alicyclobacillaceae</taxon>
        <taxon>Sulfoacidibacillus</taxon>
    </lineage>
</organism>
<comment type="caution">
    <text evidence="5">The sequence shown here is derived from an EMBL/GenBank/DDBJ whole genome shotgun (WGS) entry which is preliminary data.</text>
</comment>
<dbReference type="InterPro" id="IPR051448">
    <property type="entry name" value="CdaR-like_regulators"/>
</dbReference>
<dbReference type="Pfam" id="PF17853">
    <property type="entry name" value="GGDEF_2"/>
    <property type="match status" value="1"/>
</dbReference>
<name>A0A9X1VD93_9BACL</name>
<evidence type="ECO:0000259" key="3">
    <source>
        <dbReference type="Pfam" id="PF13556"/>
    </source>
</evidence>
<evidence type="ECO:0000259" key="4">
    <source>
        <dbReference type="Pfam" id="PF17853"/>
    </source>
</evidence>
<dbReference type="PANTHER" id="PTHR33744">
    <property type="entry name" value="CARBOHYDRATE DIACID REGULATOR"/>
    <property type="match status" value="1"/>
</dbReference>
<evidence type="ECO:0000256" key="1">
    <source>
        <dbReference type="ARBA" id="ARBA00006754"/>
    </source>
</evidence>
<keyword evidence="6" id="KW-1185">Reference proteome</keyword>
<evidence type="ECO:0008006" key="7">
    <source>
        <dbReference type="Google" id="ProtNLM"/>
    </source>
</evidence>
<reference evidence="5" key="1">
    <citation type="submission" date="2022-03" db="EMBL/GenBank/DDBJ databases">
        <title>Draft Genome Sequence of Firmicute Strain S0AB, a Heterotrophic Iron/Sulfur-Oxidizing Extreme Acidophile.</title>
        <authorList>
            <person name="Vergara E."/>
            <person name="Pakostova E."/>
            <person name="Johnson D.B."/>
            <person name="Holmes D.S."/>
        </authorList>
    </citation>
    <scope>NUCLEOTIDE SEQUENCE</scope>
    <source>
        <strain evidence="5">S0AB</strain>
    </source>
</reference>
<dbReference type="RefSeq" id="WP_241715009.1">
    <property type="nucleotide sequence ID" value="NZ_JALBUF010000007.1"/>
</dbReference>
<dbReference type="Pfam" id="PF07905">
    <property type="entry name" value="PucR"/>
    <property type="match status" value="1"/>
</dbReference>
<dbReference type="Gene3D" id="1.10.10.2840">
    <property type="entry name" value="PucR C-terminal helix-turn-helix domain"/>
    <property type="match status" value="1"/>
</dbReference>
<evidence type="ECO:0000313" key="6">
    <source>
        <dbReference type="Proteomes" id="UP001139263"/>
    </source>
</evidence>
<accession>A0A9X1VD93</accession>
<dbReference type="EMBL" id="JALBUF010000007">
    <property type="protein sequence ID" value="MCI0183967.1"/>
    <property type="molecule type" value="Genomic_DNA"/>
</dbReference>
<dbReference type="Proteomes" id="UP001139263">
    <property type="component" value="Unassembled WGS sequence"/>
</dbReference>
<dbReference type="PANTHER" id="PTHR33744:SF1">
    <property type="entry name" value="DNA-BINDING TRANSCRIPTIONAL ACTIVATOR ADER"/>
    <property type="match status" value="1"/>
</dbReference>
<dbReference type="InterPro" id="IPR042070">
    <property type="entry name" value="PucR_C-HTH_sf"/>
</dbReference>
<evidence type="ECO:0000313" key="5">
    <source>
        <dbReference type="EMBL" id="MCI0183967.1"/>
    </source>
</evidence>
<gene>
    <name evidence="5" type="ORF">MM817_02259</name>
</gene>
<dbReference type="InterPro" id="IPR025736">
    <property type="entry name" value="PucR_C-HTH_dom"/>
</dbReference>
<dbReference type="InterPro" id="IPR041522">
    <property type="entry name" value="CdaR_GGDEF"/>
</dbReference>
<evidence type="ECO:0000259" key="2">
    <source>
        <dbReference type="Pfam" id="PF07905"/>
    </source>
</evidence>
<dbReference type="AlphaFoldDB" id="A0A9X1VD93"/>
<feature type="domain" description="Purine catabolism PurC-like" evidence="2">
    <location>
        <begin position="9"/>
        <end position="128"/>
    </location>
</feature>
<dbReference type="InterPro" id="IPR012914">
    <property type="entry name" value="PucR_dom"/>
</dbReference>
<protein>
    <recommendedName>
        <fullName evidence="7">PucR family transcriptional regulator</fullName>
    </recommendedName>
</protein>
<comment type="similarity">
    <text evidence="1">Belongs to the CdaR family.</text>
</comment>
<sequence length="400" mass="46309">MLHSLTIAQILQRPLFTSAKLVGGIQGVNRKVSWVHILYIENPRNFLHGGELILTTGNGFAQTNDVLTNYVEQLILAHAAGLCIELGPYIPHIPQSIIRLADQHDFPIIIFPNLVKFVDMTRDIHELIVQTHSSYSLKEYEMIQESRLVESLLRGEDVATYHPVSLHARPLTYGVLALSTDQSLELEHFDHMHELHAMIHSIFKKFFSHVILSIQKEHVIIIVDRHHHFQTWTNRIEQSCQLLAHDVEDSEWAQKKMLVGVGTFAASAYEITRSYTTALEALAIQRKLGRTNLLFYEQAGIYRYISKFTDNHLLLQMATTDLEAIEEYDRKNEANLLFTLKMYLDCDRSKQQTANALYIHRQTLYHRLEHVKQLLICDLEDPIQRLALHVAIYTREFHMM</sequence>
<feature type="domain" description="PucR C-terminal helix-turn-helix" evidence="3">
    <location>
        <begin position="336"/>
        <end position="392"/>
    </location>
</feature>
<proteinExistence type="inferred from homology"/>